<dbReference type="EMBL" id="DS022306">
    <property type="protein sequence ID" value="OAJ41586.1"/>
    <property type="molecule type" value="Genomic_DNA"/>
</dbReference>
<proteinExistence type="predicted"/>
<dbReference type="AlphaFoldDB" id="A0A177WP62"/>
<name>A0A177WP62_BATDL</name>
<dbReference type="VEuPathDB" id="FungiDB:BDEG_25160"/>
<reference evidence="2 3" key="1">
    <citation type="submission" date="2006-10" db="EMBL/GenBank/DDBJ databases">
        <title>The Genome Sequence of Batrachochytrium dendrobatidis JEL423.</title>
        <authorList>
            <consortium name="The Broad Institute Genome Sequencing Platform"/>
            <person name="Birren B."/>
            <person name="Lander E."/>
            <person name="Galagan J."/>
            <person name="Cuomo C."/>
            <person name="Devon K."/>
            <person name="Jaffe D."/>
            <person name="Butler J."/>
            <person name="Alvarez P."/>
            <person name="Gnerre S."/>
            <person name="Grabherr M."/>
            <person name="Kleber M."/>
            <person name="Mauceli E."/>
            <person name="Brockman W."/>
            <person name="Young S."/>
            <person name="LaButti K."/>
            <person name="Sykes S."/>
            <person name="DeCaprio D."/>
            <person name="Crawford M."/>
            <person name="Koehrsen M."/>
            <person name="Engels R."/>
            <person name="Montgomery P."/>
            <person name="Pearson M."/>
            <person name="Howarth C."/>
            <person name="Larson L."/>
            <person name="White J."/>
            <person name="O'Leary S."/>
            <person name="Kodira C."/>
            <person name="Zeng Q."/>
            <person name="Yandava C."/>
            <person name="Alvarado L."/>
            <person name="Longcore J."/>
            <person name="James T."/>
        </authorList>
    </citation>
    <scope>NUCLEOTIDE SEQUENCE [LARGE SCALE GENOMIC DNA]</scope>
    <source>
        <strain evidence="2 3">JEL423</strain>
    </source>
</reference>
<evidence type="ECO:0000313" key="2">
    <source>
        <dbReference type="EMBL" id="OAJ41586.1"/>
    </source>
</evidence>
<evidence type="ECO:0000313" key="3">
    <source>
        <dbReference type="Proteomes" id="UP000077115"/>
    </source>
</evidence>
<protein>
    <submittedName>
        <fullName evidence="2">Uncharacterized protein</fullName>
    </submittedName>
</protein>
<organism evidence="2 3">
    <name type="scientific">Batrachochytrium dendrobatidis (strain JEL423)</name>
    <dbReference type="NCBI Taxonomy" id="403673"/>
    <lineage>
        <taxon>Eukaryota</taxon>
        <taxon>Fungi</taxon>
        <taxon>Fungi incertae sedis</taxon>
        <taxon>Chytridiomycota</taxon>
        <taxon>Chytridiomycota incertae sedis</taxon>
        <taxon>Chytridiomycetes</taxon>
        <taxon>Rhizophydiales</taxon>
        <taxon>Rhizophydiales incertae sedis</taxon>
        <taxon>Batrachochytrium</taxon>
    </lineage>
</organism>
<reference evidence="2 3" key="2">
    <citation type="submission" date="2016-05" db="EMBL/GenBank/DDBJ databases">
        <title>Lineage-specific infection strategies underlie the spectrum of fungal disease in amphibians.</title>
        <authorList>
            <person name="Cuomo C.A."/>
            <person name="Farrer R.A."/>
            <person name="James T."/>
            <person name="Longcore J."/>
            <person name="Birren B."/>
        </authorList>
    </citation>
    <scope>NUCLEOTIDE SEQUENCE [LARGE SCALE GENOMIC DNA]</scope>
    <source>
        <strain evidence="2 3">JEL423</strain>
    </source>
</reference>
<feature type="region of interest" description="Disordered" evidence="1">
    <location>
        <begin position="1"/>
        <end position="33"/>
    </location>
</feature>
<evidence type="ECO:0000256" key="1">
    <source>
        <dbReference type="SAM" id="MobiDB-lite"/>
    </source>
</evidence>
<sequence length="100" mass="10713">MQTDLGPAEEEAGGKDCVSRQTDEELRSSSEEQPVTIVTSAVVLWDSSSVLGTSSWRQLFSAIRKLGACCFCLSLQSLGWNGSSEALTQVGCSNLPSLHF</sequence>
<gene>
    <name evidence="2" type="ORF">BDEG_25160</name>
</gene>
<accession>A0A177WP62</accession>
<feature type="compositionally biased region" description="Basic and acidic residues" evidence="1">
    <location>
        <begin position="12"/>
        <end position="30"/>
    </location>
</feature>
<dbReference type="Proteomes" id="UP000077115">
    <property type="component" value="Unassembled WGS sequence"/>
</dbReference>